<dbReference type="CDD" id="cd00293">
    <property type="entry name" value="USP-like"/>
    <property type="match status" value="2"/>
</dbReference>
<keyword evidence="4" id="KW-1185">Reference proteome</keyword>
<reference evidence="3 4" key="1">
    <citation type="submission" date="2019-01" db="EMBL/GenBank/DDBJ databases">
        <title>Ktedonosporobacter rubrisoli SCAWS-G2.</title>
        <authorList>
            <person name="Huang Y."/>
            <person name="Yan B."/>
        </authorList>
    </citation>
    <scope>NUCLEOTIDE SEQUENCE [LARGE SCALE GENOMIC DNA]</scope>
    <source>
        <strain evidence="3 4">SCAWS-G2</strain>
    </source>
</reference>
<dbReference type="KEGG" id="kbs:EPA93_04720"/>
<comment type="similarity">
    <text evidence="1">Belongs to the universal stress protein A family.</text>
</comment>
<protein>
    <submittedName>
        <fullName evidence="3">Universal stress protein</fullName>
    </submittedName>
</protein>
<accession>A0A4P6JJP3</accession>
<dbReference type="InterPro" id="IPR014729">
    <property type="entry name" value="Rossmann-like_a/b/a_fold"/>
</dbReference>
<feature type="domain" description="UspA" evidence="2">
    <location>
        <begin position="10"/>
        <end position="155"/>
    </location>
</feature>
<evidence type="ECO:0000256" key="1">
    <source>
        <dbReference type="ARBA" id="ARBA00008791"/>
    </source>
</evidence>
<gene>
    <name evidence="3" type="ORF">EPA93_04720</name>
</gene>
<dbReference type="OrthoDB" id="9808582at2"/>
<feature type="domain" description="UspA" evidence="2">
    <location>
        <begin position="165"/>
        <end position="284"/>
    </location>
</feature>
<evidence type="ECO:0000313" key="3">
    <source>
        <dbReference type="EMBL" id="QBD75338.1"/>
    </source>
</evidence>
<dbReference type="Gene3D" id="3.40.50.12370">
    <property type="match status" value="1"/>
</dbReference>
<proteinExistence type="inferred from homology"/>
<dbReference type="PANTHER" id="PTHR46268">
    <property type="entry name" value="STRESS RESPONSE PROTEIN NHAX"/>
    <property type="match status" value="1"/>
</dbReference>
<dbReference type="InterPro" id="IPR006015">
    <property type="entry name" value="Universal_stress_UspA"/>
</dbReference>
<evidence type="ECO:0000259" key="2">
    <source>
        <dbReference type="Pfam" id="PF00582"/>
    </source>
</evidence>
<dbReference type="AlphaFoldDB" id="A0A4P6JJP3"/>
<dbReference type="PANTHER" id="PTHR46268:SF6">
    <property type="entry name" value="UNIVERSAL STRESS PROTEIN UP12"/>
    <property type="match status" value="1"/>
</dbReference>
<organism evidence="3 4">
    <name type="scientific">Ktedonosporobacter rubrisoli</name>
    <dbReference type="NCBI Taxonomy" id="2509675"/>
    <lineage>
        <taxon>Bacteria</taxon>
        <taxon>Bacillati</taxon>
        <taxon>Chloroflexota</taxon>
        <taxon>Ktedonobacteria</taxon>
        <taxon>Ktedonobacterales</taxon>
        <taxon>Ktedonosporobacteraceae</taxon>
        <taxon>Ktedonosporobacter</taxon>
    </lineage>
</organism>
<dbReference type="PRINTS" id="PR01438">
    <property type="entry name" value="UNVRSLSTRESS"/>
</dbReference>
<sequence length="286" mass="30773">MVEPEGDHHMFKQVLVPLDGSELSERALPYARRIATASGATLHLVYVTPDLHDYSWVPGALTVADTLAQAEEETGREMRVYLEGWRTRLSAEGLHVQIEVLSGNVADSLLDYEQKAAIDLVVICSHGRSGLSRFALGSIAERLLRHGQKPILIVKASGSLPDLEKAVVPLDGSARAEEELQLIAGLAPSLVKHITLLRVVSSADESIAAESYLREIAQRLPQGLTAEAQVVVGDEPAQVISEVAGKQQLVVMATHGRSQAARWITGSVAQDVEHAGSPAVLLVRAR</sequence>
<dbReference type="Proteomes" id="UP000290365">
    <property type="component" value="Chromosome"/>
</dbReference>
<dbReference type="EMBL" id="CP035758">
    <property type="protein sequence ID" value="QBD75338.1"/>
    <property type="molecule type" value="Genomic_DNA"/>
</dbReference>
<evidence type="ECO:0000313" key="4">
    <source>
        <dbReference type="Proteomes" id="UP000290365"/>
    </source>
</evidence>
<dbReference type="Gene3D" id="3.40.50.620">
    <property type="entry name" value="HUPs"/>
    <property type="match status" value="1"/>
</dbReference>
<name>A0A4P6JJP3_KTERU</name>
<dbReference type="InterPro" id="IPR006016">
    <property type="entry name" value="UspA"/>
</dbReference>
<dbReference type="SUPFAM" id="SSF52402">
    <property type="entry name" value="Adenine nucleotide alpha hydrolases-like"/>
    <property type="match status" value="2"/>
</dbReference>
<dbReference type="Pfam" id="PF00582">
    <property type="entry name" value="Usp"/>
    <property type="match status" value="2"/>
</dbReference>